<sequence>MKHRIKTTRLLLLALLVSIAALYGCAGMEYAPKRAMWYYHKELPAADRAVEAARAAKKDEQCPAEFKAAEKMRDDAYDVYWACHTAEGIDKAKKAKDMADALCPTPPPTPAPTPAPTPEARVMPTPAPTPAPKVECEKEIAVIKIVNFDFDKYNIKMAYKKELQMAAEIIKKYPKALISVDGHTCSMGTDNYNMGLSIRRATAVKEFLIKNGGVDASKISIHG</sequence>
<reference evidence="6 7" key="1">
    <citation type="submission" date="2015-02" db="EMBL/GenBank/DDBJ databases">
        <title>Single-cell genomics of uncultivated deep-branching MTB reveals a conserved set of magnetosome genes.</title>
        <authorList>
            <person name="Kolinko S."/>
            <person name="Richter M."/>
            <person name="Glockner F.O."/>
            <person name="Brachmann A."/>
            <person name="Schuler D."/>
        </authorList>
    </citation>
    <scope>NUCLEOTIDE SEQUENCE [LARGE SCALE GENOMIC DNA]</scope>
    <source>
        <strain evidence="6">TM-1</strain>
    </source>
</reference>
<evidence type="ECO:0000256" key="3">
    <source>
        <dbReference type="ARBA" id="ARBA00023237"/>
    </source>
</evidence>
<feature type="non-terminal residue" evidence="6">
    <location>
        <position position="223"/>
    </location>
</feature>
<dbReference type="PROSITE" id="PS51257">
    <property type="entry name" value="PROKAR_LIPOPROTEIN"/>
    <property type="match status" value="1"/>
</dbReference>
<keyword evidence="7" id="KW-1185">Reference proteome</keyword>
<comment type="caution">
    <text evidence="6">The sequence shown here is derived from an EMBL/GenBank/DDBJ whole genome shotgun (WGS) entry which is preliminary data.</text>
</comment>
<proteinExistence type="predicted"/>
<dbReference type="Proteomes" id="UP000033423">
    <property type="component" value="Unassembled WGS sequence"/>
</dbReference>
<evidence type="ECO:0000256" key="4">
    <source>
        <dbReference type="PROSITE-ProRule" id="PRU00473"/>
    </source>
</evidence>
<dbReference type="InterPro" id="IPR006664">
    <property type="entry name" value="OMP_bac"/>
</dbReference>
<dbReference type="PRINTS" id="PR01021">
    <property type="entry name" value="OMPADOMAIN"/>
</dbReference>
<protein>
    <submittedName>
        <fullName evidence="6">Secreted protein containing Outer membrane protein, OmpA/MotB</fullName>
    </submittedName>
</protein>
<dbReference type="PANTHER" id="PTHR30329">
    <property type="entry name" value="STATOR ELEMENT OF FLAGELLAR MOTOR COMPLEX"/>
    <property type="match status" value="1"/>
</dbReference>
<feature type="domain" description="OmpA-like" evidence="5">
    <location>
        <begin position="135"/>
        <end position="223"/>
    </location>
</feature>
<gene>
    <name evidence="6" type="ORF">MBAV_000686</name>
</gene>
<dbReference type="GO" id="GO:0009279">
    <property type="term" value="C:cell outer membrane"/>
    <property type="evidence" value="ECO:0007669"/>
    <property type="project" value="UniProtKB-SubCell"/>
</dbReference>
<dbReference type="CDD" id="cd07185">
    <property type="entry name" value="OmpA_C-like"/>
    <property type="match status" value="1"/>
</dbReference>
<keyword evidence="2 4" id="KW-0472">Membrane</keyword>
<evidence type="ECO:0000256" key="2">
    <source>
        <dbReference type="ARBA" id="ARBA00023136"/>
    </source>
</evidence>
<dbReference type="PROSITE" id="PS51123">
    <property type="entry name" value="OMPA_2"/>
    <property type="match status" value="1"/>
</dbReference>
<accession>A0A0F3GZ53</accession>
<evidence type="ECO:0000313" key="6">
    <source>
        <dbReference type="EMBL" id="KJU87122.1"/>
    </source>
</evidence>
<dbReference type="EMBL" id="LACI01000317">
    <property type="protein sequence ID" value="KJU87122.1"/>
    <property type="molecule type" value="Genomic_DNA"/>
</dbReference>
<evidence type="ECO:0000313" key="7">
    <source>
        <dbReference type="Proteomes" id="UP000033423"/>
    </source>
</evidence>
<dbReference type="AlphaFoldDB" id="A0A0F3GZ53"/>
<dbReference type="Gene3D" id="3.30.1330.60">
    <property type="entry name" value="OmpA-like domain"/>
    <property type="match status" value="1"/>
</dbReference>
<dbReference type="Pfam" id="PF00691">
    <property type="entry name" value="OmpA"/>
    <property type="match status" value="1"/>
</dbReference>
<organism evidence="6 7">
    <name type="scientific">Candidatus Magnetobacterium bavaricum</name>
    <dbReference type="NCBI Taxonomy" id="29290"/>
    <lineage>
        <taxon>Bacteria</taxon>
        <taxon>Pseudomonadati</taxon>
        <taxon>Nitrospirota</taxon>
        <taxon>Thermodesulfovibrionia</taxon>
        <taxon>Thermodesulfovibrionales</taxon>
        <taxon>Candidatus Magnetobacteriaceae</taxon>
        <taxon>Candidatus Magnetobacterium</taxon>
    </lineage>
</organism>
<keyword evidence="3" id="KW-0998">Cell outer membrane</keyword>
<name>A0A0F3GZ53_9BACT</name>
<dbReference type="InterPro" id="IPR036737">
    <property type="entry name" value="OmpA-like_sf"/>
</dbReference>
<dbReference type="InterPro" id="IPR050330">
    <property type="entry name" value="Bact_OuterMem_StrucFunc"/>
</dbReference>
<comment type="subcellular location">
    <subcellularLocation>
        <location evidence="1">Cell outer membrane</location>
    </subcellularLocation>
</comment>
<dbReference type="PANTHER" id="PTHR30329:SF21">
    <property type="entry name" value="LIPOPROTEIN YIAD-RELATED"/>
    <property type="match status" value="1"/>
</dbReference>
<dbReference type="SUPFAM" id="SSF103088">
    <property type="entry name" value="OmpA-like"/>
    <property type="match status" value="1"/>
</dbReference>
<evidence type="ECO:0000259" key="5">
    <source>
        <dbReference type="PROSITE" id="PS51123"/>
    </source>
</evidence>
<evidence type="ECO:0000256" key="1">
    <source>
        <dbReference type="ARBA" id="ARBA00004442"/>
    </source>
</evidence>
<dbReference type="InterPro" id="IPR006665">
    <property type="entry name" value="OmpA-like"/>
</dbReference>